<organism evidence="1 2">
    <name type="scientific">Aerophobetes bacterium</name>
    <dbReference type="NCBI Taxonomy" id="2030807"/>
    <lineage>
        <taxon>Bacteria</taxon>
        <taxon>Candidatus Aerophobota</taxon>
    </lineage>
</organism>
<feature type="non-terminal residue" evidence="1">
    <location>
        <position position="1"/>
    </location>
</feature>
<gene>
    <name evidence="1" type="ORF">DRJ04_10110</name>
</gene>
<name>A0A662D5F2_UNCAE</name>
<evidence type="ECO:0000313" key="2">
    <source>
        <dbReference type="Proteomes" id="UP000280417"/>
    </source>
</evidence>
<reference evidence="1 2" key="1">
    <citation type="submission" date="2018-06" db="EMBL/GenBank/DDBJ databases">
        <title>Extensive metabolic versatility and redundancy in microbially diverse, dynamic hydrothermal sediments.</title>
        <authorList>
            <person name="Dombrowski N."/>
            <person name="Teske A."/>
            <person name="Baker B.J."/>
        </authorList>
    </citation>
    <scope>NUCLEOTIDE SEQUENCE [LARGE SCALE GENOMIC DNA]</scope>
    <source>
        <strain evidence="1">B3_G15</strain>
    </source>
</reference>
<sequence>AWVSLDNKSGATYKNARLKLIAGKVHRVEETRGDYLMKSLEVAGAPQFEERGFSEYHLYELKRQITIKNNETKQISLLKAFDVNTQKELLVYGTESYFIEPRGEQAVKQPVSVYIKFKNSKDNNLGIPLPAGVMRVYKEENGSLQFIGEDRIQHTPKDEEVRFKVGEAFDMVAERVQTDYREITSKLRESEWEITIKNHKEKDVTVGIIEPLSGNWQIIKSTHPYQKIDAFTVRFEVNIPRNQEIKVIYRVRVGL</sequence>
<evidence type="ECO:0000313" key="1">
    <source>
        <dbReference type="EMBL" id="RLE09175.1"/>
    </source>
</evidence>
<accession>A0A662D5F2</accession>
<protein>
    <submittedName>
        <fullName evidence="1">DUF4139 domain-containing protein</fullName>
    </submittedName>
</protein>
<dbReference type="PANTHER" id="PTHR38075">
    <property type="entry name" value="DUF4139 DOMAIN-CONTAINING PROTEIN"/>
    <property type="match status" value="1"/>
</dbReference>
<dbReference type="PANTHER" id="PTHR38075:SF1">
    <property type="entry name" value="DUF4139 DOMAIN-CONTAINING PROTEIN"/>
    <property type="match status" value="1"/>
</dbReference>
<comment type="caution">
    <text evidence="1">The sequence shown here is derived from an EMBL/GenBank/DDBJ whole genome shotgun (WGS) entry which is preliminary data.</text>
</comment>
<dbReference type="AlphaFoldDB" id="A0A662D5F2"/>
<dbReference type="EMBL" id="QMQA01000382">
    <property type="protein sequence ID" value="RLE09175.1"/>
    <property type="molecule type" value="Genomic_DNA"/>
</dbReference>
<dbReference type="Proteomes" id="UP000280417">
    <property type="component" value="Unassembled WGS sequence"/>
</dbReference>
<proteinExistence type="predicted"/>